<keyword evidence="3" id="KW-1185">Reference proteome</keyword>
<organism evidence="2 3">
    <name type="scientific">Parathielavia hyrcaniae</name>
    <dbReference type="NCBI Taxonomy" id="113614"/>
    <lineage>
        <taxon>Eukaryota</taxon>
        <taxon>Fungi</taxon>
        <taxon>Dikarya</taxon>
        <taxon>Ascomycota</taxon>
        <taxon>Pezizomycotina</taxon>
        <taxon>Sordariomycetes</taxon>
        <taxon>Sordariomycetidae</taxon>
        <taxon>Sordariales</taxon>
        <taxon>Chaetomiaceae</taxon>
        <taxon>Parathielavia</taxon>
    </lineage>
</organism>
<dbReference type="EMBL" id="MU863643">
    <property type="protein sequence ID" value="KAK4100129.1"/>
    <property type="molecule type" value="Genomic_DNA"/>
</dbReference>
<reference evidence="2" key="2">
    <citation type="submission" date="2023-05" db="EMBL/GenBank/DDBJ databases">
        <authorList>
            <consortium name="Lawrence Berkeley National Laboratory"/>
            <person name="Steindorff A."/>
            <person name="Hensen N."/>
            <person name="Bonometti L."/>
            <person name="Westerberg I."/>
            <person name="Brannstrom I.O."/>
            <person name="Guillou S."/>
            <person name="Cros-Aarteil S."/>
            <person name="Calhoun S."/>
            <person name="Haridas S."/>
            <person name="Kuo A."/>
            <person name="Mondo S."/>
            <person name="Pangilinan J."/>
            <person name="Riley R."/>
            <person name="Labutti K."/>
            <person name="Andreopoulos B."/>
            <person name="Lipzen A."/>
            <person name="Chen C."/>
            <person name="Yanf M."/>
            <person name="Daum C."/>
            <person name="Ng V."/>
            <person name="Clum A."/>
            <person name="Ohm R."/>
            <person name="Martin F."/>
            <person name="Silar P."/>
            <person name="Natvig D."/>
            <person name="Lalanne C."/>
            <person name="Gautier V."/>
            <person name="Ament-Velasquez S.L."/>
            <person name="Kruys A."/>
            <person name="Hutchinson M.I."/>
            <person name="Powell A.J."/>
            <person name="Barry K."/>
            <person name="Miller A.N."/>
            <person name="Grigoriev I.V."/>
            <person name="Debuchy R."/>
            <person name="Gladieux P."/>
            <person name="Thoren M.H."/>
            <person name="Johannesson H."/>
        </authorList>
    </citation>
    <scope>NUCLEOTIDE SEQUENCE</scope>
    <source>
        <strain evidence="2">CBS 757.83</strain>
    </source>
</reference>
<evidence type="ECO:0000313" key="3">
    <source>
        <dbReference type="Proteomes" id="UP001305647"/>
    </source>
</evidence>
<evidence type="ECO:0000313" key="2">
    <source>
        <dbReference type="EMBL" id="KAK4100129.1"/>
    </source>
</evidence>
<reference evidence="2" key="1">
    <citation type="journal article" date="2023" name="Mol. Phylogenet. Evol.">
        <title>Genome-scale phylogeny and comparative genomics of the fungal order Sordariales.</title>
        <authorList>
            <person name="Hensen N."/>
            <person name="Bonometti L."/>
            <person name="Westerberg I."/>
            <person name="Brannstrom I.O."/>
            <person name="Guillou S."/>
            <person name="Cros-Aarteil S."/>
            <person name="Calhoun S."/>
            <person name="Haridas S."/>
            <person name="Kuo A."/>
            <person name="Mondo S."/>
            <person name="Pangilinan J."/>
            <person name="Riley R."/>
            <person name="LaButti K."/>
            <person name="Andreopoulos B."/>
            <person name="Lipzen A."/>
            <person name="Chen C."/>
            <person name="Yan M."/>
            <person name="Daum C."/>
            <person name="Ng V."/>
            <person name="Clum A."/>
            <person name="Steindorff A."/>
            <person name="Ohm R.A."/>
            <person name="Martin F."/>
            <person name="Silar P."/>
            <person name="Natvig D.O."/>
            <person name="Lalanne C."/>
            <person name="Gautier V."/>
            <person name="Ament-Velasquez S.L."/>
            <person name="Kruys A."/>
            <person name="Hutchinson M.I."/>
            <person name="Powell A.J."/>
            <person name="Barry K."/>
            <person name="Miller A.N."/>
            <person name="Grigoriev I.V."/>
            <person name="Debuchy R."/>
            <person name="Gladieux P."/>
            <person name="Hiltunen Thoren M."/>
            <person name="Johannesson H."/>
        </authorList>
    </citation>
    <scope>NUCLEOTIDE SEQUENCE</scope>
    <source>
        <strain evidence="2">CBS 757.83</strain>
    </source>
</reference>
<name>A0AAN6Q0N2_9PEZI</name>
<protein>
    <recommendedName>
        <fullName evidence="4">Secreted protein</fullName>
    </recommendedName>
</protein>
<gene>
    <name evidence="2" type="ORF">N658DRAFT_139891</name>
</gene>
<feature type="chain" id="PRO_5042921606" description="Secreted protein" evidence="1">
    <location>
        <begin position="22"/>
        <end position="142"/>
    </location>
</feature>
<sequence>MNGSRRVVVALHGLILIHAHALSQNSLAASALVNVPARSRTARWNPGLQLQPQGGPLPRGACSTGQSPVTLVAVDAGRSESEERRRILGDRISWNLCRAQPRAAERPAKTFYFPRVPAFSLPHLLSFIVQTIPPLLDLPSSN</sequence>
<feature type="signal peptide" evidence="1">
    <location>
        <begin position="1"/>
        <end position="21"/>
    </location>
</feature>
<comment type="caution">
    <text evidence="2">The sequence shown here is derived from an EMBL/GenBank/DDBJ whole genome shotgun (WGS) entry which is preliminary data.</text>
</comment>
<keyword evidence="1" id="KW-0732">Signal</keyword>
<accession>A0AAN6Q0N2</accession>
<proteinExistence type="predicted"/>
<dbReference type="Proteomes" id="UP001305647">
    <property type="component" value="Unassembled WGS sequence"/>
</dbReference>
<evidence type="ECO:0000256" key="1">
    <source>
        <dbReference type="SAM" id="SignalP"/>
    </source>
</evidence>
<evidence type="ECO:0008006" key="4">
    <source>
        <dbReference type="Google" id="ProtNLM"/>
    </source>
</evidence>
<dbReference type="AlphaFoldDB" id="A0AAN6Q0N2"/>